<proteinExistence type="predicted"/>
<dbReference type="EMBL" id="CYGX02000034">
    <property type="protein sequence ID" value="SIT42141.1"/>
    <property type="molecule type" value="Genomic_DNA"/>
</dbReference>
<protein>
    <submittedName>
        <fullName evidence="1">Uncharacterized protein</fullName>
    </submittedName>
</protein>
<dbReference type="AlphaFoldDB" id="A0A1N7S449"/>
<dbReference type="STRING" id="1247936.BN2475_340114"/>
<evidence type="ECO:0000313" key="2">
    <source>
        <dbReference type="Proteomes" id="UP000187012"/>
    </source>
</evidence>
<dbReference type="Proteomes" id="UP000187012">
    <property type="component" value="Unassembled WGS sequence"/>
</dbReference>
<evidence type="ECO:0000313" key="1">
    <source>
        <dbReference type="EMBL" id="SIT42141.1"/>
    </source>
</evidence>
<sequence>MSRANARRPGVRAAIGIKMRGAKCAAHPDLKLTALSPHLKPPL</sequence>
<name>A0A1N7S449_9BURK</name>
<keyword evidence="2" id="KW-1185">Reference proteome</keyword>
<organism evidence="1 2">
    <name type="scientific">Paraburkholderia ribeironis</name>
    <dbReference type="NCBI Taxonomy" id="1247936"/>
    <lineage>
        <taxon>Bacteria</taxon>
        <taxon>Pseudomonadati</taxon>
        <taxon>Pseudomonadota</taxon>
        <taxon>Betaproteobacteria</taxon>
        <taxon>Burkholderiales</taxon>
        <taxon>Burkholderiaceae</taxon>
        <taxon>Paraburkholderia</taxon>
    </lineage>
</organism>
<gene>
    <name evidence="1" type="ORF">BN2475_340114</name>
</gene>
<reference evidence="1 2" key="1">
    <citation type="submission" date="2016-12" db="EMBL/GenBank/DDBJ databases">
        <authorList>
            <person name="Song W.-J."/>
            <person name="Kurnit D.M."/>
        </authorList>
    </citation>
    <scope>NUCLEOTIDE SEQUENCE [LARGE SCALE GENOMIC DNA]</scope>
    <source>
        <strain evidence="1 2">STM7296</strain>
    </source>
</reference>
<accession>A0A1N7S449</accession>